<evidence type="ECO:0000256" key="4">
    <source>
        <dbReference type="ARBA" id="ARBA00022840"/>
    </source>
</evidence>
<dbReference type="PANTHER" id="PTHR43875:SF1">
    <property type="entry name" value="OSMOPROTECTIVE COMPOUNDS UPTAKE ATP-BINDING PROTEIN GGTA"/>
    <property type="match status" value="1"/>
</dbReference>
<dbReference type="InterPro" id="IPR003593">
    <property type="entry name" value="AAA+_ATPase"/>
</dbReference>
<dbReference type="GO" id="GO:0005524">
    <property type="term" value="F:ATP binding"/>
    <property type="evidence" value="ECO:0007669"/>
    <property type="project" value="UniProtKB-KW"/>
</dbReference>
<dbReference type="InterPro" id="IPR015855">
    <property type="entry name" value="ABC_transpr_MalK-like"/>
</dbReference>
<dbReference type="SMART" id="SM00382">
    <property type="entry name" value="AAA"/>
    <property type="match status" value="1"/>
</dbReference>
<sequence length="395" mass="43148">MASVRFENVSKVFGGLVAAHNLNFEINDGEFIVFVGPSGCGKTTTLRMLAGLERPSYGRICIGDRDVTLDSPGRRDISMVFQSYALFPHMTVYKNLAFGPDVRGMGKPEIDSRVRSVAETLHLDKLLDRYPHELSGGQRQRIALGRTMIRQPKIFLLDEPLSNLDAALRVSMRSGIIELQKRLAVTAVYVTHDQVEAMTMGDRIAVFKDGIILQFDTPQNIYQHPANTFVATFMGSPKMNLIPGTLDVRPSGAVAQLADASLFFASDRLIDFGAQPNHEVEVGIRPQDIHWVKDAPSRCTHTLRGSIKAIETTGPETYVTIAAEGAEFGSRFPSFAGIALGQSVELAVDPNDVYLFDRKTGRNLLLKGGAGTRGVASAQVTKTKQAELKQGGLTQ</sequence>
<evidence type="ECO:0000259" key="5">
    <source>
        <dbReference type="PROSITE" id="PS50893"/>
    </source>
</evidence>
<dbReference type="Gene3D" id="2.40.50.140">
    <property type="entry name" value="Nucleic acid-binding proteins"/>
    <property type="match status" value="1"/>
</dbReference>
<protein>
    <submittedName>
        <fullName evidence="6">ABC transporter ATP-binding protein</fullName>
    </submittedName>
</protein>
<dbReference type="Pfam" id="PF17912">
    <property type="entry name" value="OB_MalK"/>
    <property type="match status" value="1"/>
</dbReference>
<name>A0ABU4Y6J9_9HYPH</name>
<dbReference type="Gene3D" id="3.40.50.300">
    <property type="entry name" value="P-loop containing nucleotide triphosphate hydrolases"/>
    <property type="match status" value="1"/>
</dbReference>
<keyword evidence="7" id="KW-1185">Reference proteome</keyword>
<evidence type="ECO:0000313" key="6">
    <source>
        <dbReference type="EMBL" id="MDX8482563.1"/>
    </source>
</evidence>
<dbReference type="InterPro" id="IPR047641">
    <property type="entry name" value="ABC_transpr_MalK/UgpC-like"/>
</dbReference>
<evidence type="ECO:0000256" key="2">
    <source>
        <dbReference type="ARBA" id="ARBA00022448"/>
    </source>
</evidence>
<evidence type="ECO:0000313" key="7">
    <source>
        <dbReference type="Proteomes" id="UP001287059"/>
    </source>
</evidence>
<dbReference type="InterPro" id="IPR017871">
    <property type="entry name" value="ABC_transporter-like_CS"/>
</dbReference>
<evidence type="ECO:0000256" key="3">
    <source>
        <dbReference type="ARBA" id="ARBA00022741"/>
    </source>
</evidence>
<feature type="domain" description="ABC transporter" evidence="5">
    <location>
        <begin position="4"/>
        <end position="234"/>
    </location>
</feature>
<dbReference type="CDD" id="cd03301">
    <property type="entry name" value="ABC_MalK_N"/>
    <property type="match status" value="1"/>
</dbReference>
<keyword evidence="2" id="KW-0813">Transport</keyword>
<dbReference type="SUPFAM" id="SSF50331">
    <property type="entry name" value="MOP-like"/>
    <property type="match status" value="1"/>
</dbReference>
<evidence type="ECO:0000256" key="1">
    <source>
        <dbReference type="ARBA" id="ARBA00005417"/>
    </source>
</evidence>
<dbReference type="InterPro" id="IPR003439">
    <property type="entry name" value="ABC_transporter-like_ATP-bd"/>
</dbReference>
<dbReference type="EMBL" id="JAVIIW010000052">
    <property type="protein sequence ID" value="MDX8482563.1"/>
    <property type="molecule type" value="Genomic_DNA"/>
</dbReference>
<keyword evidence="3" id="KW-0547">Nucleotide-binding</keyword>
<proteinExistence type="inferred from homology"/>
<dbReference type="InterPro" id="IPR040582">
    <property type="entry name" value="OB_MalK-like"/>
</dbReference>
<comment type="caution">
    <text evidence="6">The sequence shown here is derived from an EMBL/GenBank/DDBJ whole genome shotgun (WGS) entry which is preliminary data.</text>
</comment>
<dbReference type="InterPro" id="IPR012340">
    <property type="entry name" value="NA-bd_OB-fold"/>
</dbReference>
<dbReference type="PROSITE" id="PS50893">
    <property type="entry name" value="ABC_TRANSPORTER_2"/>
    <property type="match status" value="1"/>
</dbReference>
<gene>
    <name evidence="6" type="ORF">RFN28_29500</name>
</gene>
<keyword evidence="4 6" id="KW-0067">ATP-binding</keyword>
<comment type="similarity">
    <text evidence="1">Belongs to the ABC transporter superfamily.</text>
</comment>
<dbReference type="SUPFAM" id="SSF52540">
    <property type="entry name" value="P-loop containing nucleoside triphosphate hydrolases"/>
    <property type="match status" value="1"/>
</dbReference>
<accession>A0ABU4Y6J9</accession>
<dbReference type="Pfam" id="PF00005">
    <property type="entry name" value="ABC_tran"/>
    <property type="match status" value="1"/>
</dbReference>
<dbReference type="InterPro" id="IPR027417">
    <property type="entry name" value="P-loop_NTPase"/>
</dbReference>
<dbReference type="RefSeq" id="WP_320290657.1">
    <property type="nucleotide sequence ID" value="NZ_JAVIIW010000052.1"/>
</dbReference>
<dbReference type="PROSITE" id="PS00211">
    <property type="entry name" value="ABC_TRANSPORTER_1"/>
    <property type="match status" value="1"/>
</dbReference>
<reference evidence="6 7" key="1">
    <citation type="submission" date="2023-08" db="EMBL/GenBank/DDBJ databases">
        <title>Implementing the SeqCode for naming new Mesorhizobium species isolated from Vachellia karroo root nodules.</title>
        <authorList>
            <person name="Van Lill M."/>
        </authorList>
    </citation>
    <scope>NUCLEOTIDE SEQUENCE [LARGE SCALE GENOMIC DNA]</scope>
    <source>
        <strain evidence="6 7">VK24D</strain>
    </source>
</reference>
<dbReference type="PANTHER" id="PTHR43875">
    <property type="entry name" value="MALTODEXTRIN IMPORT ATP-BINDING PROTEIN MSMX"/>
    <property type="match status" value="1"/>
</dbReference>
<dbReference type="Gene3D" id="2.40.50.100">
    <property type="match status" value="1"/>
</dbReference>
<organism evidence="6 7">
    <name type="scientific">Mesorhizobium album</name>
    <dbReference type="NCBI Taxonomy" id="3072314"/>
    <lineage>
        <taxon>Bacteria</taxon>
        <taxon>Pseudomonadati</taxon>
        <taxon>Pseudomonadota</taxon>
        <taxon>Alphaproteobacteria</taxon>
        <taxon>Hyphomicrobiales</taxon>
        <taxon>Phyllobacteriaceae</taxon>
        <taxon>Mesorhizobium</taxon>
    </lineage>
</organism>
<dbReference type="Proteomes" id="UP001287059">
    <property type="component" value="Unassembled WGS sequence"/>
</dbReference>
<dbReference type="InterPro" id="IPR008995">
    <property type="entry name" value="Mo/tungstate-bd_C_term_dom"/>
</dbReference>